<dbReference type="InterPro" id="IPR011055">
    <property type="entry name" value="Dup_hybrid_motif"/>
</dbReference>
<dbReference type="PANTHER" id="PTHR21666:SF270">
    <property type="entry name" value="MUREIN HYDROLASE ACTIVATOR ENVC"/>
    <property type="match status" value="1"/>
</dbReference>
<dbReference type="PROSITE" id="PS51935">
    <property type="entry name" value="NLPC_P60"/>
    <property type="match status" value="1"/>
</dbReference>
<feature type="compositionally biased region" description="Polar residues" evidence="5">
    <location>
        <begin position="287"/>
        <end position="308"/>
    </location>
</feature>
<evidence type="ECO:0000256" key="5">
    <source>
        <dbReference type="SAM" id="MobiDB-lite"/>
    </source>
</evidence>
<evidence type="ECO:0000256" key="6">
    <source>
        <dbReference type="SAM" id="Phobius"/>
    </source>
</evidence>
<dbReference type="Pfam" id="PF01551">
    <property type="entry name" value="Peptidase_M23"/>
    <property type="match status" value="1"/>
</dbReference>
<dbReference type="InterPro" id="IPR023346">
    <property type="entry name" value="Lysozyme-like_dom_sf"/>
</dbReference>
<dbReference type="InterPro" id="IPR016047">
    <property type="entry name" value="M23ase_b-sheet_dom"/>
</dbReference>
<dbReference type="InterPro" id="IPR000064">
    <property type="entry name" value="NLP_P60_dom"/>
</dbReference>
<comment type="similarity">
    <text evidence="1">Belongs to the peptidase C40 family.</text>
</comment>
<feature type="transmembrane region" description="Helical" evidence="6">
    <location>
        <begin position="43"/>
        <end position="70"/>
    </location>
</feature>
<protein>
    <submittedName>
        <fullName evidence="8">Peptidoglycan DD-metalloendopeptidase family protein</fullName>
    </submittedName>
</protein>
<dbReference type="Proteomes" id="UP001432312">
    <property type="component" value="Chromosome"/>
</dbReference>
<keyword evidence="2" id="KW-0645">Protease</keyword>
<accession>A0ABZ1QC35</accession>
<feature type="region of interest" description="Disordered" evidence="5">
    <location>
        <begin position="332"/>
        <end position="351"/>
    </location>
</feature>
<keyword evidence="6" id="KW-0472">Membrane</keyword>
<sequence length="679" mass="71365">MVAPAVLAAASKAAKVAKAAKSAAQVASGQGGGGGKKKNNRKWLLLVAGAGAMPALGILLVIVILVSALVGGLGGGAAQAACGNYGENAAAGNTGDKAATNPIMPAGKMYMPSDTARDEIPPKMILASMRAAARYDGLDWTIIAGQMYQETKYGQDKSAASGGDNGMGYKGLLQFGDDAWHDYGDDGNGDRQKDRYNIDDAAFGAANFIHALKVETNAWDALLTYSGSNKSNTVYPRVVLTQAARYRGTLTGDKDLINRWYAHLKATVEQNPGFPVLGKDADIPEPVNNNAQPSEALSIRSSGPRSWSTPPLGGGGQGTTAAMAPVAFSRPLAAPFRPDDPPATTDGKNWQWPLKEGTYKVGTKYHAEGPHWSLGYHTGLDLESPVSTPIYAPADGKVVKLGSGGAYGNETRLEHAGGIITLYAHQSTVSVKMGDTVKRGDQIGAVGLTGNTTGAHLHWEVLMPGVDDPFRSGQDNGPGQIDPQAWLAGKITASPDYGGVPGGDGKGKGKDADYRDCAKNGKGTAVPPDGLGSTGPIPDVDDQVVRAALGWAQRGIGKPYVWAAGRLQGDNPTSFDCSSFTQWIYYQASDGKINIGYTTYDQQPNLKPYKVDLSQTKPGDVIFFQPSSAGSEHVGIVWDPAKHTILHAPRPGKNVEFSNWEWQGQITGVYRVPTGGTFP</sequence>
<evidence type="ECO:0000256" key="4">
    <source>
        <dbReference type="ARBA" id="ARBA00022807"/>
    </source>
</evidence>
<evidence type="ECO:0000313" key="9">
    <source>
        <dbReference type="Proteomes" id="UP001432312"/>
    </source>
</evidence>
<keyword evidence="4" id="KW-0788">Thiol protease</keyword>
<dbReference type="PANTHER" id="PTHR21666">
    <property type="entry name" value="PEPTIDASE-RELATED"/>
    <property type="match status" value="1"/>
</dbReference>
<feature type="domain" description="NlpC/P60" evidence="7">
    <location>
        <begin position="538"/>
        <end position="673"/>
    </location>
</feature>
<keyword evidence="6" id="KW-0812">Transmembrane</keyword>
<dbReference type="GeneID" id="95497939"/>
<evidence type="ECO:0000313" key="8">
    <source>
        <dbReference type="EMBL" id="WUN80228.1"/>
    </source>
</evidence>
<dbReference type="SUPFAM" id="SSF53955">
    <property type="entry name" value="Lysozyme-like"/>
    <property type="match status" value="1"/>
</dbReference>
<organism evidence="8 9">
    <name type="scientific">Streptomyces erythrochromogenes</name>
    <dbReference type="NCBI Taxonomy" id="285574"/>
    <lineage>
        <taxon>Bacteria</taxon>
        <taxon>Bacillati</taxon>
        <taxon>Actinomycetota</taxon>
        <taxon>Actinomycetes</taxon>
        <taxon>Kitasatosporales</taxon>
        <taxon>Streptomycetaceae</taxon>
        <taxon>Streptomyces</taxon>
    </lineage>
</organism>
<dbReference type="CDD" id="cd12797">
    <property type="entry name" value="M23_peptidase"/>
    <property type="match status" value="1"/>
</dbReference>
<evidence type="ECO:0000256" key="2">
    <source>
        <dbReference type="ARBA" id="ARBA00022670"/>
    </source>
</evidence>
<feature type="region of interest" description="Disordered" evidence="5">
    <location>
        <begin position="284"/>
        <end position="321"/>
    </location>
</feature>
<dbReference type="InterPro" id="IPR038765">
    <property type="entry name" value="Papain-like_cys_pep_sf"/>
</dbReference>
<gene>
    <name evidence="8" type="ORF">OHA91_17855</name>
</gene>
<keyword evidence="3" id="KW-0378">Hydrolase</keyword>
<dbReference type="RefSeq" id="WP_266499006.1">
    <property type="nucleotide sequence ID" value="NZ_CP108036.1"/>
</dbReference>
<dbReference type="Gene3D" id="1.10.530.10">
    <property type="match status" value="1"/>
</dbReference>
<dbReference type="EMBL" id="CP108036">
    <property type="protein sequence ID" value="WUN80228.1"/>
    <property type="molecule type" value="Genomic_DNA"/>
</dbReference>
<dbReference type="SUPFAM" id="SSF54001">
    <property type="entry name" value="Cysteine proteinases"/>
    <property type="match status" value="1"/>
</dbReference>
<name>A0ABZ1QC35_9ACTN</name>
<dbReference type="Gene3D" id="2.70.70.10">
    <property type="entry name" value="Glucose Permease (Domain IIA)"/>
    <property type="match status" value="1"/>
</dbReference>
<evidence type="ECO:0000256" key="3">
    <source>
        <dbReference type="ARBA" id="ARBA00022801"/>
    </source>
</evidence>
<keyword evidence="9" id="KW-1185">Reference proteome</keyword>
<dbReference type="SUPFAM" id="SSF51261">
    <property type="entry name" value="Duplicated hybrid motif"/>
    <property type="match status" value="1"/>
</dbReference>
<reference evidence="8" key="1">
    <citation type="submission" date="2022-10" db="EMBL/GenBank/DDBJ databases">
        <title>The complete genomes of actinobacterial strains from the NBC collection.</title>
        <authorList>
            <person name="Joergensen T.S."/>
            <person name="Alvarez Arevalo M."/>
            <person name="Sterndorff E.B."/>
            <person name="Faurdal D."/>
            <person name="Vuksanovic O."/>
            <person name="Mourched A.-S."/>
            <person name="Charusanti P."/>
            <person name="Shaw S."/>
            <person name="Blin K."/>
            <person name="Weber T."/>
        </authorList>
    </citation>
    <scope>NUCLEOTIDE SEQUENCE</scope>
    <source>
        <strain evidence="8">NBC_00303</strain>
    </source>
</reference>
<evidence type="ECO:0000259" key="7">
    <source>
        <dbReference type="PROSITE" id="PS51935"/>
    </source>
</evidence>
<keyword evidence="6" id="KW-1133">Transmembrane helix</keyword>
<proteinExistence type="inferred from homology"/>
<dbReference type="Gene3D" id="3.90.1720.10">
    <property type="entry name" value="endopeptidase domain like (from Nostoc punctiforme)"/>
    <property type="match status" value="1"/>
</dbReference>
<dbReference type="Pfam" id="PF00877">
    <property type="entry name" value="NLPC_P60"/>
    <property type="match status" value="1"/>
</dbReference>
<dbReference type="InterPro" id="IPR050570">
    <property type="entry name" value="Cell_wall_metabolism_enzyme"/>
</dbReference>
<evidence type="ECO:0000256" key="1">
    <source>
        <dbReference type="ARBA" id="ARBA00007074"/>
    </source>
</evidence>